<evidence type="ECO:0000256" key="3">
    <source>
        <dbReference type="ARBA" id="ARBA00022723"/>
    </source>
</evidence>
<dbReference type="InterPro" id="IPR000086">
    <property type="entry name" value="NUDIX_hydrolase_dom"/>
</dbReference>
<evidence type="ECO:0000256" key="6">
    <source>
        <dbReference type="ARBA" id="ARBA00023211"/>
    </source>
</evidence>
<dbReference type="Proteomes" id="UP001174691">
    <property type="component" value="Unassembled WGS sequence"/>
</dbReference>
<feature type="domain" description="Nudix hydrolase" evidence="8">
    <location>
        <begin position="25"/>
        <end position="238"/>
    </location>
</feature>
<reference evidence="9" key="1">
    <citation type="submission" date="2022-07" db="EMBL/GenBank/DDBJ databases">
        <title>Fungi with potential for degradation of polypropylene.</title>
        <authorList>
            <person name="Gostincar C."/>
        </authorList>
    </citation>
    <scope>NUCLEOTIDE SEQUENCE</scope>
    <source>
        <strain evidence="9">EXF-13287</strain>
    </source>
</reference>
<comment type="caution">
    <text evidence="9">The sequence shown here is derived from an EMBL/GenBank/DDBJ whole genome shotgun (WGS) entry which is preliminary data.</text>
</comment>
<dbReference type="Gene3D" id="3.90.79.10">
    <property type="entry name" value="Nucleoside Triphosphate Pyrophosphohydrolase"/>
    <property type="match status" value="1"/>
</dbReference>
<keyword evidence="3" id="KW-0479">Metal-binding</keyword>
<feature type="region of interest" description="Disordered" evidence="7">
    <location>
        <begin position="353"/>
        <end position="381"/>
    </location>
</feature>
<dbReference type="InterPro" id="IPR015797">
    <property type="entry name" value="NUDIX_hydrolase-like_dom_sf"/>
</dbReference>
<dbReference type="GO" id="GO:0016818">
    <property type="term" value="F:hydrolase activity, acting on acid anhydrides, in phosphorus-containing anhydrides"/>
    <property type="evidence" value="ECO:0007669"/>
    <property type="project" value="InterPro"/>
</dbReference>
<keyword evidence="4" id="KW-0378">Hydrolase</keyword>
<evidence type="ECO:0000256" key="2">
    <source>
        <dbReference type="ARBA" id="ARBA00001946"/>
    </source>
</evidence>
<evidence type="ECO:0000259" key="8">
    <source>
        <dbReference type="PROSITE" id="PS51462"/>
    </source>
</evidence>
<keyword evidence="10" id="KW-1185">Reference proteome</keyword>
<feature type="region of interest" description="Disordered" evidence="7">
    <location>
        <begin position="1"/>
        <end position="31"/>
    </location>
</feature>
<evidence type="ECO:0000256" key="4">
    <source>
        <dbReference type="ARBA" id="ARBA00022801"/>
    </source>
</evidence>
<name>A0AA38RW36_9PEZI</name>
<evidence type="ECO:0000256" key="5">
    <source>
        <dbReference type="ARBA" id="ARBA00022842"/>
    </source>
</evidence>
<dbReference type="InterPro" id="IPR039121">
    <property type="entry name" value="NUDT19"/>
</dbReference>
<comment type="cofactor">
    <cofactor evidence="1">
        <name>Mn(2+)</name>
        <dbReference type="ChEBI" id="CHEBI:29035"/>
    </cofactor>
</comment>
<accession>A0AA38RW36</accession>
<evidence type="ECO:0000256" key="7">
    <source>
        <dbReference type="SAM" id="MobiDB-lite"/>
    </source>
</evidence>
<dbReference type="GO" id="GO:0005739">
    <property type="term" value="C:mitochondrion"/>
    <property type="evidence" value="ECO:0007669"/>
    <property type="project" value="TreeGrafter"/>
</dbReference>
<dbReference type="PANTHER" id="PTHR12318">
    <property type="entry name" value="TESTOSTERONE-REGULATED PROTEIN RP2"/>
    <property type="match status" value="1"/>
</dbReference>
<protein>
    <recommendedName>
        <fullName evidence="8">Nudix hydrolase domain-containing protein</fullName>
    </recommendedName>
</protein>
<keyword evidence="5" id="KW-0460">Magnesium</keyword>
<gene>
    <name evidence="9" type="ORF">NKR19_g4697</name>
</gene>
<sequence length="381" mass="41309">MSTSKRHSSSKSEGGNPKARPPPSAPRPSASILLLSPTNKVLLLHRVRTSSSFPSAHVFPGGNLSSFHEGPIPGVDSPSRHVDGDAYRLAAVRETFEESGILLARREGGGGLLNVPSDVMEDGRKKVHSEQVKFREWVASLGGTPDVESLLPFTRWVTPTNQPKRFTTQMYLYMLPLPPSSAEDLRNAEAAAVKQETIIQVPTHDGGLEHTAATFDSISTWLAKARDGSIILFPPQLFLLTLLSEFLTGDPASSASADEKIRYYSDQRAAALEFLSRTPTSPAGLAGAKQHPAALVPWADKVMSPTALFMLPGDGRLVLGLDKPGPELAQSGRAGDPDRVVLVDFKKEGPRRVEVRSRQEVLRQKREAEEAESKDTSKGKL</sequence>
<dbReference type="AlphaFoldDB" id="A0AA38RW36"/>
<evidence type="ECO:0000313" key="9">
    <source>
        <dbReference type="EMBL" id="KAJ9151710.1"/>
    </source>
</evidence>
<dbReference type="EMBL" id="JANBVN010000060">
    <property type="protein sequence ID" value="KAJ9151710.1"/>
    <property type="molecule type" value="Genomic_DNA"/>
</dbReference>
<dbReference type="SUPFAM" id="SSF55811">
    <property type="entry name" value="Nudix"/>
    <property type="match status" value="1"/>
</dbReference>
<evidence type="ECO:0000256" key="1">
    <source>
        <dbReference type="ARBA" id="ARBA00001936"/>
    </source>
</evidence>
<evidence type="ECO:0000313" key="10">
    <source>
        <dbReference type="Proteomes" id="UP001174691"/>
    </source>
</evidence>
<dbReference type="PANTHER" id="PTHR12318:SF0">
    <property type="entry name" value="ACYL-COENZYME A DIPHOSPHATASE NUDT19"/>
    <property type="match status" value="1"/>
</dbReference>
<proteinExistence type="predicted"/>
<keyword evidence="6" id="KW-0464">Manganese</keyword>
<dbReference type="PROSITE" id="PS51462">
    <property type="entry name" value="NUDIX"/>
    <property type="match status" value="1"/>
</dbReference>
<organism evidence="9 10">
    <name type="scientific">Coniochaeta hoffmannii</name>
    <dbReference type="NCBI Taxonomy" id="91930"/>
    <lineage>
        <taxon>Eukaryota</taxon>
        <taxon>Fungi</taxon>
        <taxon>Dikarya</taxon>
        <taxon>Ascomycota</taxon>
        <taxon>Pezizomycotina</taxon>
        <taxon>Sordariomycetes</taxon>
        <taxon>Sordariomycetidae</taxon>
        <taxon>Coniochaetales</taxon>
        <taxon>Coniochaetaceae</taxon>
        <taxon>Coniochaeta</taxon>
    </lineage>
</organism>
<dbReference type="CDD" id="cd18870">
    <property type="entry name" value="NUDIX_AcylCoAdiphos_Nudt19"/>
    <property type="match status" value="1"/>
</dbReference>
<dbReference type="GO" id="GO:0046872">
    <property type="term" value="F:metal ion binding"/>
    <property type="evidence" value="ECO:0007669"/>
    <property type="project" value="UniProtKB-KW"/>
</dbReference>
<comment type="cofactor">
    <cofactor evidence="2">
        <name>Mg(2+)</name>
        <dbReference type="ChEBI" id="CHEBI:18420"/>
    </cofactor>
</comment>